<keyword evidence="8" id="KW-0902">Two-component regulatory system</keyword>
<dbReference type="Pfam" id="PF02518">
    <property type="entry name" value="HATPase_c"/>
    <property type="match status" value="1"/>
</dbReference>
<feature type="coiled-coil region" evidence="9">
    <location>
        <begin position="123"/>
        <end position="168"/>
    </location>
</feature>
<dbReference type="Pfam" id="PF00512">
    <property type="entry name" value="HisKA"/>
    <property type="match status" value="1"/>
</dbReference>
<dbReference type="RefSeq" id="WP_219200197.1">
    <property type="nucleotide sequence ID" value="NZ_JAHWQX010000001.1"/>
</dbReference>
<dbReference type="SMART" id="SM00091">
    <property type="entry name" value="PAS"/>
    <property type="match status" value="1"/>
</dbReference>
<evidence type="ECO:0000256" key="1">
    <source>
        <dbReference type="ARBA" id="ARBA00000085"/>
    </source>
</evidence>
<name>A0ABS6WM43_9HYPH</name>
<evidence type="ECO:0000259" key="10">
    <source>
        <dbReference type="PROSITE" id="PS50109"/>
    </source>
</evidence>
<dbReference type="PANTHER" id="PTHR42878:SF7">
    <property type="entry name" value="SENSOR HISTIDINE KINASE GLRK"/>
    <property type="match status" value="1"/>
</dbReference>
<dbReference type="CDD" id="cd00075">
    <property type="entry name" value="HATPase"/>
    <property type="match status" value="1"/>
</dbReference>
<dbReference type="InterPro" id="IPR000014">
    <property type="entry name" value="PAS"/>
</dbReference>
<gene>
    <name evidence="12" type="ORF">KY465_04295</name>
</gene>
<evidence type="ECO:0000259" key="11">
    <source>
        <dbReference type="PROSITE" id="PS50112"/>
    </source>
</evidence>
<evidence type="ECO:0000256" key="9">
    <source>
        <dbReference type="SAM" id="Coils"/>
    </source>
</evidence>
<dbReference type="CDD" id="cd00130">
    <property type="entry name" value="PAS"/>
    <property type="match status" value="1"/>
</dbReference>
<dbReference type="CDD" id="cd00082">
    <property type="entry name" value="HisKA"/>
    <property type="match status" value="1"/>
</dbReference>
<keyword evidence="9" id="KW-0175">Coiled coil</keyword>
<dbReference type="EC" id="2.7.13.3" evidence="3"/>
<reference evidence="12" key="1">
    <citation type="submission" date="2021-07" db="EMBL/GenBank/DDBJ databases">
        <title>Pseudohoeflea marina sp. nov. a polyhydroxyalcanoate-producing bacterium.</title>
        <authorList>
            <person name="Zheng W."/>
            <person name="Yu S."/>
            <person name="Huang Y."/>
        </authorList>
    </citation>
    <scope>NUCLEOTIDE SEQUENCE</scope>
    <source>
        <strain evidence="12">DP4N28-3</strain>
    </source>
</reference>
<evidence type="ECO:0000313" key="13">
    <source>
        <dbReference type="Proteomes" id="UP001430804"/>
    </source>
</evidence>
<dbReference type="Pfam" id="PF13426">
    <property type="entry name" value="PAS_9"/>
    <property type="match status" value="1"/>
</dbReference>
<organism evidence="12 13">
    <name type="scientific">Pseudohoeflea coraliihabitans</name>
    <dbReference type="NCBI Taxonomy" id="2860393"/>
    <lineage>
        <taxon>Bacteria</taxon>
        <taxon>Pseudomonadati</taxon>
        <taxon>Pseudomonadota</taxon>
        <taxon>Alphaproteobacteria</taxon>
        <taxon>Hyphomicrobiales</taxon>
        <taxon>Rhizobiaceae</taxon>
        <taxon>Pseudohoeflea</taxon>
    </lineage>
</organism>
<keyword evidence="4" id="KW-0808">Transferase</keyword>
<dbReference type="PROSITE" id="PS50109">
    <property type="entry name" value="HIS_KIN"/>
    <property type="match status" value="1"/>
</dbReference>
<dbReference type="InterPro" id="IPR050351">
    <property type="entry name" value="BphY/WalK/GraS-like"/>
</dbReference>
<evidence type="ECO:0000256" key="3">
    <source>
        <dbReference type="ARBA" id="ARBA00012438"/>
    </source>
</evidence>
<feature type="domain" description="PAS" evidence="11">
    <location>
        <begin position="6"/>
        <end position="57"/>
    </location>
</feature>
<dbReference type="InterPro" id="IPR005467">
    <property type="entry name" value="His_kinase_dom"/>
</dbReference>
<proteinExistence type="predicted"/>
<evidence type="ECO:0000256" key="2">
    <source>
        <dbReference type="ARBA" id="ARBA00004370"/>
    </source>
</evidence>
<evidence type="ECO:0000313" key="12">
    <source>
        <dbReference type="EMBL" id="MBW3096492.1"/>
    </source>
</evidence>
<dbReference type="SMART" id="SM00387">
    <property type="entry name" value="HATPase_c"/>
    <property type="match status" value="1"/>
</dbReference>
<dbReference type="PROSITE" id="PS50112">
    <property type="entry name" value="PAS"/>
    <property type="match status" value="1"/>
</dbReference>
<dbReference type="EMBL" id="JAHWQX010000001">
    <property type="protein sequence ID" value="MBW3096492.1"/>
    <property type="molecule type" value="Genomic_DNA"/>
</dbReference>
<dbReference type="PANTHER" id="PTHR42878">
    <property type="entry name" value="TWO-COMPONENT HISTIDINE KINASE"/>
    <property type="match status" value="1"/>
</dbReference>
<dbReference type="Proteomes" id="UP001430804">
    <property type="component" value="Unassembled WGS sequence"/>
</dbReference>
<dbReference type="GO" id="GO:0016301">
    <property type="term" value="F:kinase activity"/>
    <property type="evidence" value="ECO:0007669"/>
    <property type="project" value="UniProtKB-KW"/>
</dbReference>
<keyword evidence="5" id="KW-0547">Nucleotide-binding</keyword>
<dbReference type="InterPro" id="IPR003594">
    <property type="entry name" value="HATPase_dom"/>
</dbReference>
<comment type="caution">
    <text evidence="12">The sequence shown here is derived from an EMBL/GenBank/DDBJ whole genome shotgun (WGS) entry which is preliminary data.</text>
</comment>
<dbReference type="InterPro" id="IPR003661">
    <property type="entry name" value="HisK_dim/P_dom"/>
</dbReference>
<evidence type="ECO:0000256" key="5">
    <source>
        <dbReference type="ARBA" id="ARBA00022741"/>
    </source>
</evidence>
<evidence type="ECO:0000256" key="4">
    <source>
        <dbReference type="ARBA" id="ARBA00022679"/>
    </source>
</evidence>
<evidence type="ECO:0000256" key="6">
    <source>
        <dbReference type="ARBA" id="ARBA00022777"/>
    </source>
</evidence>
<keyword evidence="13" id="KW-1185">Reference proteome</keyword>
<comment type="catalytic activity">
    <reaction evidence="1">
        <text>ATP + protein L-histidine = ADP + protein N-phospho-L-histidine.</text>
        <dbReference type="EC" id="2.7.13.3"/>
    </reaction>
</comment>
<protein>
    <recommendedName>
        <fullName evidence="3">histidine kinase</fullName>
        <ecNumber evidence="3">2.7.13.3</ecNumber>
    </recommendedName>
</protein>
<evidence type="ECO:0000256" key="7">
    <source>
        <dbReference type="ARBA" id="ARBA00022840"/>
    </source>
</evidence>
<keyword evidence="6 12" id="KW-0418">Kinase</keyword>
<comment type="subcellular location">
    <subcellularLocation>
        <location evidence="2">Membrane</location>
    </subcellularLocation>
</comment>
<evidence type="ECO:0000256" key="8">
    <source>
        <dbReference type="ARBA" id="ARBA00023012"/>
    </source>
</evidence>
<dbReference type="NCBIfam" id="TIGR00229">
    <property type="entry name" value="sensory_box"/>
    <property type="match status" value="1"/>
</dbReference>
<accession>A0ABS6WM43</accession>
<keyword evidence="7" id="KW-0067">ATP-binding</keyword>
<feature type="domain" description="Histidine kinase" evidence="10">
    <location>
        <begin position="185"/>
        <end position="397"/>
    </location>
</feature>
<dbReference type="SMART" id="SM00388">
    <property type="entry name" value="HisKA"/>
    <property type="match status" value="1"/>
</dbReference>
<sequence length="403" mass="44733">MATPPPPEDLEDLYEHAPCGYMSLQPDGRIVKCNATLCAWVGYSHDELHGKRLHDLLSVAGRIFFETHFAPLLRMQGYFDEVALDFIARDSTKIPVLANAMERRDDQGALLFTRITIFKATDRRRYERELLEARTNAQTAQRELQALNATLETRIRRAVEERLQIEESLARERQLAELREQFIAILGHDLRNPLASLDGGIRMLHGENLSPQGERVVKLLQGSTLRMSGLIDNILDFARTQLGGGIALKIEDDVEVQPVLEQVVDELRTATPDATIETEFTIPAPMRCDRIRIGQLASNLLGNALAHGHRTSPVRVRANAADGEFVLSVTNAGEPIPPSTMERLFQPFVRGTSGRNQDGLGLGLYIASEIARGHGGTLEAESTAEETRLTFCMPLTGNPVEPD</sequence>